<evidence type="ECO:0000256" key="10">
    <source>
        <dbReference type="SAM" id="Phobius"/>
    </source>
</evidence>
<feature type="transmembrane region" description="Helical" evidence="10">
    <location>
        <begin position="194"/>
        <end position="216"/>
    </location>
</feature>
<reference evidence="11" key="1">
    <citation type="submission" date="2021-01" db="EMBL/GenBank/DDBJ databases">
        <authorList>
            <person name="Eckstrom K.M.E."/>
        </authorList>
    </citation>
    <scope>NUCLEOTIDE SEQUENCE</scope>
    <source>
        <strain evidence="11">UVCC 0001</strain>
    </source>
</reference>
<proteinExistence type="inferred from homology"/>
<organism evidence="11 12">
    <name type="scientific">Prototheca wickerhamii</name>
    <dbReference type="NCBI Taxonomy" id="3111"/>
    <lineage>
        <taxon>Eukaryota</taxon>
        <taxon>Viridiplantae</taxon>
        <taxon>Chlorophyta</taxon>
        <taxon>core chlorophytes</taxon>
        <taxon>Trebouxiophyceae</taxon>
        <taxon>Chlorellales</taxon>
        <taxon>Chlorellaceae</taxon>
        <taxon>Prototheca</taxon>
    </lineage>
</organism>
<evidence type="ECO:0000313" key="11">
    <source>
        <dbReference type="EMBL" id="KAK2076436.1"/>
    </source>
</evidence>
<feature type="region of interest" description="Disordered" evidence="9">
    <location>
        <begin position="285"/>
        <end position="312"/>
    </location>
</feature>
<evidence type="ECO:0000256" key="6">
    <source>
        <dbReference type="ARBA" id="ARBA00022989"/>
    </source>
</evidence>
<dbReference type="PRINTS" id="PR00783">
    <property type="entry name" value="MINTRINSICP"/>
</dbReference>
<feature type="transmembrane region" description="Helical" evidence="10">
    <location>
        <begin position="78"/>
        <end position="96"/>
    </location>
</feature>
<evidence type="ECO:0000256" key="9">
    <source>
        <dbReference type="SAM" id="MobiDB-lite"/>
    </source>
</evidence>
<dbReference type="Gene3D" id="1.20.1080.10">
    <property type="entry name" value="Glycerol uptake facilitator protein"/>
    <property type="match status" value="1"/>
</dbReference>
<comment type="similarity">
    <text evidence="2 8">Belongs to the MIP/aquaporin (TC 1.A.8) family.</text>
</comment>
<dbReference type="EMBL" id="JASFZW010000010">
    <property type="protein sequence ID" value="KAK2076436.1"/>
    <property type="molecule type" value="Genomic_DNA"/>
</dbReference>
<dbReference type="InterPro" id="IPR023271">
    <property type="entry name" value="Aquaporin-like"/>
</dbReference>
<evidence type="ECO:0000256" key="7">
    <source>
        <dbReference type="ARBA" id="ARBA00023136"/>
    </source>
</evidence>
<evidence type="ECO:0000256" key="1">
    <source>
        <dbReference type="ARBA" id="ARBA00004651"/>
    </source>
</evidence>
<keyword evidence="4" id="KW-1003">Cell membrane</keyword>
<comment type="caution">
    <text evidence="11">The sequence shown here is derived from an EMBL/GenBank/DDBJ whole genome shotgun (WGS) entry which is preliminary data.</text>
</comment>
<keyword evidence="5 8" id="KW-0812">Transmembrane</keyword>
<dbReference type="PANTHER" id="PTHR19139:SF199">
    <property type="entry name" value="MIP17260P"/>
    <property type="match status" value="1"/>
</dbReference>
<gene>
    <name evidence="11" type="ORF">QBZ16_000961</name>
</gene>
<evidence type="ECO:0000256" key="5">
    <source>
        <dbReference type="ARBA" id="ARBA00022692"/>
    </source>
</evidence>
<evidence type="ECO:0000256" key="4">
    <source>
        <dbReference type="ARBA" id="ARBA00022475"/>
    </source>
</evidence>
<dbReference type="PROSITE" id="PS00221">
    <property type="entry name" value="MIP"/>
    <property type="match status" value="1"/>
</dbReference>
<keyword evidence="3 8" id="KW-0813">Transport</keyword>
<dbReference type="Proteomes" id="UP001255856">
    <property type="component" value="Unassembled WGS sequence"/>
</dbReference>
<feature type="transmembrane region" description="Helical" evidence="10">
    <location>
        <begin position="20"/>
        <end position="40"/>
    </location>
</feature>
<evidence type="ECO:0000256" key="8">
    <source>
        <dbReference type="RuleBase" id="RU000477"/>
    </source>
</evidence>
<keyword evidence="6 10" id="KW-1133">Transmembrane helix</keyword>
<dbReference type="InterPro" id="IPR000425">
    <property type="entry name" value="MIP"/>
</dbReference>
<evidence type="ECO:0000256" key="3">
    <source>
        <dbReference type="ARBA" id="ARBA00022448"/>
    </source>
</evidence>
<sequence length="312" mass="32079">MAPPRNMGHILGDLSVKAGLAELVAMTLFVFIGCGTATTFSSAQGPNGFLLHTNARTVGDVRTDLVFLSENVLTNGNWGVTTALAFGFAITVLAYATGHLSGGQINPAVTFGLVLAGELPLIQGIVNTASQIVGAILGATFVRCLLPDGRDSTLGTNALAPGVGQGNALTGEIIMTFTLVLVVMETVKNTRSTVANIAPLAIGFAVFTAHAVLLPIDGCSINPARWFGPAVVSGTWATTSWIFVVGPYLGAILAVPFHLFFKSEWDTGRKSGDPLNVAAGVDSISRPTSAAGSDSPKAGGEGPWMGRGAEPE</sequence>
<dbReference type="PROSITE" id="PS51257">
    <property type="entry name" value="PROKAR_LIPOPROTEIN"/>
    <property type="match status" value="1"/>
</dbReference>
<evidence type="ECO:0000256" key="2">
    <source>
        <dbReference type="ARBA" id="ARBA00006175"/>
    </source>
</evidence>
<name>A0AAD9IF80_PROWI</name>
<dbReference type="PANTHER" id="PTHR19139">
    <property type="entry name" value="AQUAPORIN TRANSPORTER"/>
    <property type="match status" value="1"/>
</dbReference>
<accession>A0AAD9IF80</accession>
<keyword evidence="7 10" id="KW-0472">Membrane</keyword>
<keyword evidence="12" id="KW-1185">Reference proteome</keyword>
<evidence type="ECO:0000313" key="12">
    <source>
        <dbReference type="Proteomes" id="UP001255856"/>
    </source>
</evidence>
<protein>
    <submittedName>
        <fullName evidence="11">Uncharacterized protein</fullName>
    </submittedName>
</protein>
<dbReference type="SUPFAM" id="SSF81338">
    <property type="entry name" value="Aquaporin-like"/>
    <property type="match status" value="1"/>
</dbReference>
<dbReference type="InterPro" id="IPR034294">
    <property type="entry name" value="Aquaporin_transptr"/>
</dbReference>
<dbReference type="GO" id="GO:0015250">
    <property type="term" value="F:water channel activity"/>
    <property type="evidence" value="ECO:0007669"/>
    <property type="project" value="TreeGrafter"/>
</dbReference>
<dbReference type="Pfam" id="PF00230">
    <property type="entry name" value="MIP"/>
    <property type="match status" value="1"/>
</dbReference>
<dbReference type="InterPro" id="IPR022357">
    <property type="entry name" value="MIP_CS"/>
</dbReference>
<feature type="transmembrane region" description="Helical" evidence="10">
    <location>
        <begin position="236"/>
        <end position="261"/>
    </location>
</feature>
<dbReference type="AlphaFoldDB" id="A0AAD9IF80"/>
<dbReference type="GO" id="GO:0005886">
    <property type="term" value="C:plasma membrane"/>
    <property type="evidence" value="ECO:0007669"/>
    <property type="project" value="UniProtKB-SubCell"/>
</dbReference>
<comment type="subcellular location">
    <subcellularLocation>
        <location evidence="1">Cell membrane</location>
        <topology evidence="1">Multi-pass membrane protein</topology>
    </subcellularLocation>
</comment>